<comment type="caution">
    <text evidence="1">The sequence shown here is derived from an EMBL/GenBank/DDBJ whole genome shotgun (WGS) entry which is preliminary data.</text>
</comment>
<keyword evidence="2" id="KW-1185">Reference proteome</keyword>
<organism evidence="1 2">
    <name type="scientific">Streptomyces noboritoensis</name>
    <dbReference type="NCBI Taxonomy" id="67337"/>
    <lineage>
        <taxon>Bacteria</taxon>
        <taxon>Bacillati</taxon>
        <taxon>Actinomycetota</taxon>
        <taxon>Actinomycetes</taxon>
        <taxon>Kitasatosporales</taxon>
        <taxon>Streptomycetaceae</taxon>
        <taxon>Streptomyces</taxon>
    </lineage>
</organism>
<dbReference type="InterPro" id="IPR011990">
    <property type="entry name" value="TPR-like_helical_dom_sf"/>
</dbReference>
<dbReference type="Gene3D" id="1.25.40.10">
    <property type="entry name" value="Tetratricopeptide repeat domain"/>
    <property type="match status" value="1"/>
</dbReference>
<proteinExistence type="predicted"/>
<dbReference type="Proteomes" id="UP001589887">
    <property type="component" value="Unassembled WGS sequence"/>
</dbReference>
<protein>
    <submittedName>
        <fullName evidence="1">Tetratricopeptide repeat protein</fullName>
    </submittedName>
</protein>
<name>A0ABV6TEL0_9ACTN</name>
<dbReference type="EMBL" id="JBHMQV010000009">
    <property type="protein sequence ID" value="MFC0844210.1"/>
    <property type="molecule type" value="Genomic_DNA"/>
</dbReference>
<sequence>MDQSGNSIARLIRQACAERGWGPSKLARALGLAAGRGPDGMSRQYARKLMVGERNPEWWLPYVIQVLDLESEQVADTAEPIGPVIDTVASVLALGRSDVDRRGFLATSSGAALSLLGVPDAEAITRRVRNSSSSAVRVGQGEVSAILRMVKTLGDSAAEYGGGHVKKIAIDYLTGSAGPWLDGRYTEAIGQKLYAATSQLAHLIGWMAQDEGDDTKHQALARHYYAHAYRLADESGEQELAATALRGLTVQTIGLGPKHRAEALALSEKCMDHARHLDDPRAIAYYQSTLAEAAALNGDHPLATTSLSASQNQIERTAATPTGDSWASHFTIGRWAYASGTILARMGDLAGAREQLHTALEIHGLDRRRSRAAVLGHLGEIHLQQGDLDGALTVWTEFLDCAEGVQSVRVRDAAEDMCVRLARYQNVSGVSELAQKAAVLLARA</sequence>
<gene>
    <name evidence="1" type="ORF">ACFH04_10880</name>
</gene>
<dbReference type="RefSeq" id="WP_394318303.1">
    <property type="nucleotide sequence ID" value="NZ_JBHMQV010000009.1"/>
</dbReference>
<evidence type="ECO:0000313" key="1">
    <source>
        <dbReference type="EMBL" id="MFC0844210.1"/>
    </source>
</evidence>
<reference evidence="1 2" key="1">
    <citation type="submission" date="2024-09" db="EMBL/GenBank/DDBJ databases">
        <authorList>
            <person name="Sun Q."/>
            <person name="Mori K."/>
        </authorList>
    </citation>
    <scope>NUCLEOTIDE SEQUENCE [LARGE SCALE GENOMIC DNA]</scope>
    <source>
        <strain evidence="1 2">JCM 4557</strain>
    </source>
</reference>
<dbReference type="SUPFAM" id="SSF48452">
    <property type="entry name" value="TPR-like"/>
    <property type="match status" value="1"/>
</dbReference>
<evidence type="ECO:0000313" key="2">
    <source>
        <dbReference type="Proteomes" id="UP001589887"/>
    </source>
</evidence>
<accession>A0ABV6TEL0</accession>